<dbReference type="Proteomes" id="UP000031327">
    <property type="component" value="Unassembled WGS sequence"/>
</dbReference>
<accession>A0A0C1MME2</accession>
<proteinExistence type="predicted"/>
<evidence type="ECO:0000313" key="2">
    <source>
        <dbReference type="Proteomes" id="UP000031327"/>
    </source>
</evidence>
<reference evidence="1 2" key="1">
    <citation type="submission" date="2014-12" db="EMBL/GenBank/DDBJ databases">
        <title>Draft Genome Sequence of Pseudoalteromonas luteoviolacea HI1.</title>
        <authorList>
            <person name="Asahina A.Y."/>
            <person name="Hadfield M.G."/>
        </authorList>
    </citation>
    <scope>NUCLEOTIDE SEQUENCE [LARGE SCALE GENOMIC DNA]</scope>
    <source>
        <strain evidence="1 2">HI1</strain>
    </source>
</reference>
<evidence type="ECO:0000313" key="1">
    <source>
        <dbReference type="EMBL" id="KID58224.1"/>
    </source>
</evidence>
<protein>
    <recommendedName>
        <fullName evidence="3">CopL family metal-binding regulatory protein</fullName>
    </recommendedName>
</protein>
<dbReference type="EMBL" id="JWIC01000004">
    <property type="protein sequence ID" value="KID58224.1"/>
    <property type="molecule type" value="Genomic_DNA"/>
</dbReference>
<gene>
    <name evidence="1" type="ORF">JF50_05960</name>
</gene>
<comment type="caution">
    <text evidence="1">The sequence shown here is derived from an EMBL/GenBank/DDBJ whole genome shotgun (WGS) entry which is preliminary data.</text>
</comment>
<dbReference type="AlphaFoldDB" id="A0A0C1MME2"/>
<dbReference type="OrthoDB" id="6312734at2"/>
<name>A0A0C1MME2_9GAMM</name>
<evidence type="ECO:0008006" key="3">
    <source>
        <dbReference type="Google" id="ProtNLM"/>
    </source>
</evidence>
<dbReference type="RefSeq" id="WP_152614466.1">
    <property type="nucleotide sequence ID" value="NZ_JWIC01000004.1"/>
</dbReference>
<sequence>MRYSSTSKKASSALQLLLVVTVFLMSVFQPLAQAQMICDHDMPMSKVTMSAHSTSYDVAAKRHQHSDMHHTMPADNEMDCCETECACPTSLCAPFSLFISESSVFTTFKQLTEKPVSAYTGSPNQHINTVYKPPILA</sequence>
<organism evidence="1 2">
    <name type="scientific">Pseudoalteromonas luteoviolacea</name>
    <dbReference type="NCBI Taxonomy" id="43657"/>
    <lineage>
        <taxon>Bacteria</taxon>
        <taxon>Pseudomonadati</taxon>
        <taxon>Pseudomonadota</taxon>
        <taxon>Gammaproteobacteria</taxon>
        <taxon>Alteromonadales</taxon>
        <taxon>Pseudoalteromonadaceae</taxon>
        <taxon>Pseudoalteromonas</taxon>
    </lineage>
</organism>